<accession>A0A0D2X464</accession>
<evidence type="ECO:0000313" key="3">
    <source>
        <dbReference type="Proteomes" id="UP000008743"/>
    </source>
</evidence>
<dbReference type="eggNOG" id="ENOG502S38Q">
    <property type="taxonomic scope" value="Eukaryota"/>
</dbReference>
<dbReference type="GO" id="GO:0006282">
    <property type="term" value="P:regulation of DNA repair"/>
    <property type="evidence" value="ECO:0007669"/>
    <property type="project" value="InterPro"/>
</dbReference>
<proteinExistence type="predicted"/>
<dbReference type="GO" id="GO:1990966">
    <property type="term" value="P:ATP generation from poly-ADP-D-ribose"/>
    <property type="evidence" value="ECO:0007669"/>
    <property type="project" value="TreeGrafter"/>
</dbReference>
<dbReference type="GO" id="GO:0004812">
    <property type="term" value="F:aminoacyl-tRNA ligase activity"/>
    <property type="evidence" value="ECO:0007669"/>
    <property type="project" value="UniProtKB-KW"/>
</dbReference>
<dbReference type="InterPro" id="IPR046372">
    <property type="entry name" value="PARG_cat_C"/>
</dbReference>
<dbReference type="InParanoid" id="A0A0D2X464"/>
<organism evidence="2 3">
    <name type="scientific">Capsaspora owczarzaki (strain ATCC 30864)</name>
    <dbReference type="NCBI Taxonomy" id="595528"/>
    <lineage>
        <taxon>Eukaryota</taxon>
        <taxon>Filasterea</taxon>
        <taxon>Capsaspora</taxon>
    </lineage>
</organism>
<dbReference type="GO" id="GO:0005634">
    <property type="term" value="C:nucleus"/>
    <property type="evidence" value="ECO:0007669"/>
    <property type="project" value="TreeGrafter"/>
</dbReference>
<dbReference type="RefSeq" id="XP_004345553.2">
    <property type="nucleotide sequence ID" value="XM_004345503.2"/>
</dbReference>
<dbReference type="EMBL" id="KE346369">
    <property type="protein sequence ID" value="KJE95514.1"/>
    <property type="molecule type" value="Genomic_DNA"/>
</dbReference>
<dbReference type="GO" id="GO:0004649">
    <property type="term" value="F:poly(ADP-ribose) glycohydrolase activity"/>
    <property type="evidence" value="ECO:0007669"/>
    <property type="project" value="InterPro"/>
</dbReference>
<sequence>MTSAVARNAALLIAECSENARDLVRRCPPRLQARNKKLVFELSSESGECTLVPKASIANPAPFEGDVRVTRWRAPHHDEMPATLGFDAGTVEMSFPASIFAYDIPTTSQDGKPVVPWYVNFADSNVFGFYGGGLYAQDEMQVTEHPILGSVRQMLENLDLSKNPKMKALTMETQPTPILVENVQRRVVVDTFPSAAAPGGLYGNAFASASFETIVQATHVLNPPTMSNIIAIAAQGYGFGEYALPVINFSFLTAYTGFAAAVASSWLRLGKPADRKSFKVVINTGNWGCGAFGGNPTMMALIQFAAAQAAGVDELIYSTVMPSPAVNRAREIWNELVPTLRDKPVGAWLGAFEKLRLRWGVSNGT</sequence>
<dbReference type="Pfam" id="PF05028">
    <property type="entry name" value="PARG_cat_C"/>
    <property type="match status" value="1"/>
</dbReference>
<keyword evidence="3" id="KW-1185">Reference proteome</keyword>
<feature type="domain" description="PARG catalytic Macro" evidence="1">
    <location>
        <begin position="227"/>
        <end position="320"/>
    </location>
</feature>
<gene>
    <name evidence="2" type="ORF">CAOG_005963</name>
</gene>
<dbReference type="PANTHER" id="PTHR12837:SF0">
    <property type="entry name" value="POLY(ADP-RIBOSE) GLYCOHYDROLASE"/>
    <property type="match status" value="1"/>
</dbReference>
<protein>
    <submittedName>
        <fullName evidence="2">Tyrosyl-tRNA synthetase</fullName>
    </submittedName>
</protein>
<keyword evidence="2" id="KW-0436">Ligase</keyword>
<evidence type="ECO:0000259" key="1">
    <source>
        <dbReference type="Pfam" id="PF05028"/>
    </source>
</evidence>
<dbReference type="InterPro" id="IPR007724">
    <property type="entry name" value="Poly_GlycHdrlase"/>
</dbReference>
<dbReference type="OrthoDB" id="1937899at2759"/>
<dbReference type="AlphaFoldDB" id="A0A0D2X464"/>
<dbReference type="GO" id="GO:0005975">
    <property type="term" value="P:carbohydrate metabolic process"/>
    <property type="evidence" value="ECO:0007669"/>
    <property type="project" value="InterPro"/>
</dbReference>
<dbReference type="Proteomes" id="UP000008743">
    <property type="component" value="Unassembled WGS sequence"/>
</dbReference>
<dbReference type="PANTHER" id="PTHR12837">
    <property type="entry name" value="POLY ADP-RIBOSE GLYCOHYDROLASE"/>
    <property type="match status" value="1"/>
</dbReference>
<reference evidence="3" key="1">
    <citation type="submission" date="2011-02" db="EMBL/GenBank/DDBJ databases">
        <title>The Genome Sequence of Capsaspora owczarzaki ATCC 30864.</title>
        <authorList>
            <person name="Russ C."/>
            <person name="Cuomo C."/>
            <person name="Burger G."/>
            <person name="Gray M.W."/>
            <person name="Holland P.W.H."/>
            <person name="King N."/>
            <person name="Lang F.B.F."/>
            <person name="Roger A.J."/>
            <person name="Ruiz-Trillo I."/>
            <person name="Young S.K."/>
            <person name="Zeng Q."/>
            <person name="Gargeya S."/>
            <person name="Alvarado L."/>
            <person name="Berlin A."/>
            <person name="Chapman S.B."/>
            <person name="Chen Z."/>
            <person name="Freedman E."/>
            <person name="Gellesch M."/>
            <person name="Goldberg J."/>
            <person name="Griggs A."/>
            <person name="Gujja S."/>
            <person name="Heilman E."/>
            <person name="Heiman D."/>
            <person name="Howarth C."/>
            <person name="Mehta T."/>
            <person name="Neiman D."/>
            <person name="Pearson M."/>
            <person name="Roberts A."/>
            <person name="Saif S."/>
            <person name="Shea T."/>
            <person name="Shenoy N."/>
            <person name="Sisk P."/>
            <person name="Stolte C."/>
            <person name="Sykes S."/>
            <person name="White J."/>
            <person name="Yandava C."/>
            <person name="Haas B."/>
            <person name="Nusbaum C."/>
            <person name="Birren B."/>
        </authorList>
    </citation>
    <scope>NUCLEOTIDE SEQUENCE</scope>
    <source>
        <strain evidence="3">ATCC 30864</strain>
    </source>
</reference>
<dbReference type="GO" id="GO:0005737">
    <property type="term" value="C:cytoplasm"/>
    <property type="evidence" value="ECO:0007669"/>
    <property type="project" value="TreeGrafter"/>
</dbReference>
<keyword evidence="2" id="KW-0030">Aminoacyl-tRNA synthetase</keyword>
<name>A0A0D2X464_CAPO3</name>
<evidence type="ECO:0000313" key="2">
    <source>
        <dbReference type="EMBL" id="KJE95514.1"/>
    </source>
</evidence>
<dbReference type="GO" id="GO:0009225">
    <property type="term" value="P:nucleotide-sugar metabolic process"/>
    <property type="evidence" value="ECO:0007669"/>
    <property type="project" value="TreeGrafter"/>
</dbReference>